<evidence type="ECO:0000313" key="1">
    <source>
        <dbReference type="EMBL" id="KAJ7560656.1"/>
    </source>
</evidence>
<keyword evidence="2" id="KW-1185">Reference proteome</keyword>
<dbReference type="EMBL" id="CM055095">
    <property type="protein sequence ID" value="KAJ7560656.1"/>
    <property type="molecule type" value="Genomic_DNA"/>
</dbReference>
<protein>
    <submittedName>
        <fullName evidence="1">Uncharacterized protein</fullName>
    </submittedName>
</protein>
<comment type="caution">
    <text evidence="1">The sequence shown here is derived from an EMBL/GenBank/DDBJ whole genome shotgun (WGS) entry which is preliminary data.</text>
</comment>
<name>A0ACC2E294_DIPCM</name>
<organism evidence="1 2">
    <name type="scientific">Diphasiastrum complanatum</name>
    <name type="common">Issler's clubmoss</name>
    <name type="synonym">Lycopodium complanatum</name>
    <dbReference type="NCBI Taxonomy" id="34168"/>
    <lineage>
        <taxon>Eukaryota</taxon>
        <taxon>Viridiplantae</taxon>
        <taxon>Streptophyta</taxon>
        <taxon>Embryophyta</taxon>
        <taxon>Tracheophyta</taxon>
        <taxon>Lycopodiopsida</taxon>
        <taxon>Lycopodiales</taxon>
        <taxon>Lycopodiaceae</taxon>
        <taxon>Lycopodioideae</taxon>
        <taxon>Diphasiastrum</taxon>
    </lineage>
</organism>
<reference evidence="2" key="1">
    <citation type="journal article" date="2024" name="Proc. Natl. Acad. Sci. U.S.A.">
        <title>Extraordinary preservation of gene collinearity over three hundred million years revealed in homosporous lycophytes.</title>
        <authorList>
            <person name="Li C."/>
            <person name="Wickell D."/>
            <person name="Kuo L.Y."/>
            <person name="Chen X."/>
            <person name="Nie B."/>
            <person name="Liao X."/>
            <person name="Peng D."/>
            <person name="Ji J."/>
            <person name="Jenkins J."/>
            <person name="Williams M."/>
            <person name="Shu S."/>
            <person name="Plott C."/>
            <person name="Barry K."/>
            <person name="Rajasekar S."/>
            <person name="Grimwood J."/>
            <person name="Han X."/>
            <person name="Sun S."/>
            <person name="Hou Z."/>
            <person name="He W."/>
            <person name="Dai G."/>
            <person name="Sun C."/>
            <person name="Schmutz J."/>
            <person name="Leebens-Mack J.H."/>
            <person name="Li F.W."/>
            <person name="Wang L."/>
        </authorList>
    </citation>
    <scope>NUCLEOTIDE SEQUENCE [LARGE SCALE GENOMIC DNA]</scope>
    <source>
        <strain evidence="2">cv. PW_Plant_1</strain>
    </source>
</reference>
<sequence length="663" mass="72051">MAQLQSQAQQQTSQPSGGIPPPAHTVSTSLYVGDLDITVSEAQLYNIFSQIGPVVSIRVCRDLMTKASLGYAYVNYNNVQDASRALELLNFTIINGKAVRIMFSHRDPTLRKTGTANIYIKNLDKSIDNRALYDTFSVFGTILSCKVAIDASGQSKGHAFVQFEQEEAAQTAIEKLNGMLLNDKQVYVGPFVRRQERDQAAANTKFSNIYVKNLAETTGEDELRQIFGTYGTISSAVVIRDVDGNSKCFGFVNFEHGDDAAKAVEALNGKKIEGRELYVGRAQKKSEREAELREKFEQERKENVDKLQGVNLYLKNLDDNIDDDKLQELFLEFGNIASCKVMRDPKGQSRGSGFVAFSAPEEASRAVAEMNGKMIGSKPIYVALAQRKEERRARLQAQFAQIRSPPGVGPAVATNLPTYHPGAPGLGQQIFYGQPPLGLIPPQPAGFGYQQQMVARLRPGGAPMQNYYLPLIQRQGQQGQRVGGRRGGGPQHPQQLPSSLPQHQMGQRGNHGLRFSPGARNTSGINVPPQNFLGGMVPPPLEITGIPVSPGDTGMAHQSVPISALASALASASPEQQRAMLGEQLYPLVDQLQHDHAGKVTGMLLEMDQTEVLHLIESPEALKAKVAEAMDVLHMAQAAAGSSPTDQLSSLSLSDSLSTESLL</sequence>
<gene>
    <name evidence="1" type="ORF">O6H91_04G139300</name>
</gene>
<accession>A0ACC2E294</accession>
<proteinExistence type="predicted"/>
<evidence type="ECO:0000313" key="2">
    <source>
        <dbReference type="Proteomes" id="UP001162992"/>
    </source>
</evidence>
<dbReference type="Proteomes" id="UP001162992">
    <property type="component" value="Chromosome 4"/>
</dbReference>